<protein>
    <submittedName>
        <fullName evidence="2">DUF2141 domain-containing protein</fullName>
    </submittedName>
</protein>
<feature type="signal peptide" evidence="1">
    <location>
        <begin position="1"/>
        <end position="17"/>
    </location>
</feature>
<accession>A0A974NSC3</accession>
<dbReference type="Proteomes" id="UP000595894">
    <property type="component" value="Chromosome"/>
</dbReference>
<sequence>MKRATVAGALASILIGAAPLPVATLAVQIGNVRDDRGVLRIDVCPQGDFLKDTCPYTAPAPARAGTTVVVAQNVPAGRYAVQAFHDENRNGKVDRALFGVPKEGVGFSNDAPIRLGPPKWAAANFVYSGGEQAIALQMRYFLGASGPSNT</sequence>
<keyword evidence="3" id="KW-1185">Reference proteome</keyword>
<dbReference type="EMBL" id="CP061035">
    <property type="protein sequence ID" value="QQV76019.1"/>
    <property type="molecule type" value="Genomic_DNA"/>
</dbReference>
<dbReference type="RefSeq" id="WP_202090789.1">
    <property type="nucleotide sequence ID" value="NZ_CP061035.1"/>
</dbReference>
<evidence type="ECO:0000256" key="1">
    <source>
        <dbReference type="SAM" id="SignalP"/>
    </source>
</evidence>
<feature type="chain" id="PRO_5037216607" evidence="1">
    <location>
        <begin position="18"/>
        <end position="150"/>
    </location>
</feature>
<dbReference type="AlphaFoldDB" id="A0A974NSC3"/>
<reference evidence="3" key="1">
    <citation type="submission" date="2020-09" db="EMBL/GenBank/DDBJ databases">
        <title>Sphingomonas sp., a new species isolated from pork steak.</title>
        <authorList>
            <person name="Heidler von Heilborn D."/>
        </authorList>
    </citation>
    <scope>NUCLEOTIDE SEQUENCE [LARGE SCALE GENOMIC DNA]</scope>
</reference>
<evidence type="ECO:0000313" key="2">
    <source>
        <dbReference type="EMBL" id="QQV76019.1"/>
    </source>
</evidence>
<keyword evidence="1" id="KW-0732">Signal</keyword>
<dbReference type="KEGG" id="sari:H5J25_10605"/>
<organism evidence="2 3">
    <name type="scientific">Sphingomonas aliaeris</name>
    <dbReference type="NCBI Taxonomy" id="2759526"/>
    <lineage>
        <taxon>Bacteria</taxon>
        <taxon>Pseudomonadati</taxon>
        <taxon>Pseudomonadota</taxon>
        <taxon>Alphaproteobacteria</taxon>
        <taxon>Sphingomonadales</taxon>
        <taxon>Sphingomonadaceae</taxon>
        <taxon>Sphingomonas</taxon>
    </lineage>
</organism>
<name>A0A974NSC3_9SPHN</name>
<gene>
    <name evidence="2" type="ORF">H5J25_10605</name>
</gene>
<dbReference type="InterPro" id="IPR018673">
    <property type="entry name" value="DUF2141"/>
</dbReference>
<proteinExistence type="predicted"/>
<dbReference type="Pfam" id="PF09912">
    <property type="entry name" value="DUF2141"/>
    <property type="match status" value="1"/>
</dbReference>
<evidence type="ECO:0000313" key="3">
    <source>
        <dbReference type="Proteomes" id="UP000595894"/>
    </source>
</evidence>